<dbReference type="AlphaFoldDB" id="A0AAF0YEI3"/>
<proteinExistence type="inferred from homology"/>
<dbReference type="PANTHER" id="PTHR21659">
    <property type="entry name" value="HYDROPHOBIC PROTEIN RCI2 LOW TEMPERATURE AND SALT RESPONSIVE PROTEIN LTI6 -RELATED"/>
    <property type="match status" value="1"/>
</dbReference>
<gene>
    <name evidence="7" type="primary">PMP3</name>
    <name evidence="7" type="ORF">LOC62_04G005807</name>
</gene>
<dbReference type="Pfam" id="PF01679">
    <property type="entry name" value="Pmp3"/>
    <property type="match status" value="1"/>
</dbReference>
<feature type="compositionally biased region" description="Low complexity" evidence="6">
    <location>
        <begin position="244"/>
        <end position="254"/>
    </location>
</feature>
<dbReference type="InterPro" id="IPR000612">
    <property type="entry name" value="PMP3"/>
</dbReference>
<keyword evidence="4" id="KW-1133">Transmembrane helix</keyword>
<dbReference type="PANTHER" id="PTHR21659:SF112">
    <property type="entry name" value="PROTEIN SNA2-RELATED"/>
    <property type="match status" value="1"/>
</dbReference>
<organism evidence="7 8">
    <name type="scientific">Vanrija pseudolonga</name>
    <dbReference type="NCBI Taxonomy" id="143232"/>
    <lineage>
        <taxon>Eukaryota</taxon>
        <taxon>Fungi</taxon>
        <taxon>Dikarya</taxon>
        <taxon>Basidiomycota</taxon>
        <taxon>Agaricomycotina</taxon>
        <taxon>Tremellomycetes</taxon>
        <taxon>Trichosporonales</taxon>
        <taxon>Trichosporonaceae</taxon>
        <taxon>Vanrija</taxon>
    </lineage>
</organism>
<evidence type="ECO:0000256" key="4">
    <source>
        <dbReference type="ARBA" id="ARBA00022989"/>
    </source>
</evidence>
<feature type="compositionally biased region" description="Basic and acidic residues" evidence="6">
    <location>
        <begin position="187"/>
        <end position="199"/>
    </location>
</feature>
<dbReference type="EMBL" id="CP086717">
    <property type="protein sequence ID" value="WOO82314.1"/>
    <property type="molecule type" value="Genomic_DNA"/>
</dbReference>
<comment type="similarity">
    <text evidence="2">Belongs to the UPF0057 (PMP3) family.</text>
</comment>
<accession>A0AAF0YEI3</accession>
<feature type="compositionally biased region" description="Low complexity" evidence="6">
    <location>
        <begin position="261"/>
        <end position="279"/>
    </location>
</feature>
<evidence type="ECO:0000313" key="8">
    <source>
        <dbReference type="Proteomes" id="UP000827549"/>
    </source>
</evidence>
<evidence type="ECO:0000256" key="1">
    <source>
        <dbReference type="ARBA" id="ARBA00004370"/>
    </source>
</evidence>
<evidence type="ECO:0000256" key="2">
    <source>
        <dbReference type="ARBA" id="ARBA00009530"/>
    </source>
</evidence>
<dbReference type="RefSeq" id="XP_062628346.1">
    <property type="nucleotide sequence ID" value="XM_062772362.1"/>
</dbReference>
<comment type="subcellular location">
    <subcellularLocation>
        <location evidence="1">Membrane</location>
    </subcellularLocation>
</comment>
<protein>
    <submittedName>
        <fullName evidence="7">Plasma membrane proteolipid 3</fullName>
    </submittedName>
</protein>
<feature type="compositionally biased region" description="Basic and acidic residues" evidence="6">
    <location>
        <begin position="142"/>
        <end position="157"/>
    </location>
</feature>
<evidence type="ECO:0000256" key="6">
    <source>
        <dbReference type="SAM" id="MobiDB-lite"/>
    </source>
</evidence>
<feature type="region of interest" description="Disordered" evidence="6">
    <location>
        <begin position="120"/>
        <end position="285"/>
    </location>
</feature>
<dbReference type="GO" id="GO:0016020">
    <property type="term" value="C:membrane"/>
    <property type="evidence" value="ECO:0007669"/>
    <property type="project" value="UniProtKB-SubCell"/>
</dbReference>
<evidence type="ECO:0000313" key="7">
    <source>
        <dbReference type="EMBL" id="WOO82314.1"/>
    </source>
</evidence>
<keyword evidence="8" id="KW-1185">Reference proteome</keyword>
<sequence>MSYNHYLPKGKVSLKPKTHHGFQVVLFFLGWLLPPLAVAARFGIGRDFFINIVLTLCGYIPGHGHNFYIQNIRNNSNKARTPKWAIRYGLVDPANQNRRAQKSAWSKRYDERLPESTLVGQELADGEEGPNWDATKPKQNQRRTEGLWDREDEHYYNEEDEAPNQRNWHYPANFEGTVGDGRSKRRQQVESGDRWERTRSATNDSDSYGSYPPGGTAATDDDVPEWGRDYGRRKNSTGRNKKPSSSSYDDNSSIDSRDQRSQQSGQQQQQQKKSNNPDDVFNHEF</sequence>
<feature type="compositionally biased region" description="Basic residues" evidence="6">
    <location>
        <begin position="233"/>
        <end position="242"/>
    </location>
</feature>
<evidence type="ECO:0000256" key="5">
    <source>
        <dbReference type="ARBA" id="ARBA00023136"/>
    </source>
</evidence>
<name>A0AAF0YEI3_9TREE</name>
<reference evidence="7" key="1">
    <citation type="submission" date="2023-10" db="EMBL/GenBank/DDBJ databases">
        <authorList>
            <person name="Noh H."/>
        </authorList>
    </citation>
    <scope>NUCLEOTIDE SEQUENCE</scope>
    <source>
        <strain evidence="7">DUCC4014</strain>
    </source>
</reference>
<evidence type="ECO:0000256" key="3">
    <source>
        <dbReference type="ARBA" id="ARBA00022692"/>
    </source>
</evidence>
<dbReference type="Proteomes" id="UP000827549">
    <property type="component" value="Chromosome 4"/>
</dbReference>
<keyword evidence="3" id="KW-0812">Transmembrane</keyword>
<keyword evidence="5" id="KW-0472">Membrane</keyword>
<dbReference type="GeneID" id="87809035"/>